<keyword evidence="2" id="KW-1185">Reference proteome</keyword>
<organism evidence="1 2">
    <name type="scientific">Tautonia plasticadhaerens</name>
    <dbReference type="NCBI Taxonomy" id="2527974"/>
    <lineage>
        <taxon>Bacteria</taxon>
        <taxon>Pseudomonadati</taxon>
        <taxon>Planctomycetota</taxon>
        <taxon>Planctomycetia</taxon>
        <taxon>Isosphaerales</taxon>
        <taxon>Isosphaeraceae</taxon>
        <taxon>Tautonia</taxon>
    </lineage>
</organism>
<proteinExistence type="predicted"/>
<evidence type="ECO:0000313" key="1">
    <source>
        <dbReference type="EMBL" id="QDV38415.1"/>
    </source>
</evidence>
<dbReference type="AlphaFoldDB" id="A0A518HC36"/>
<dbReference type="KEGG" id="tpla:ElP_63700"/>
<dbReference type="Proteomes" id="UP000317835">
    <property type="component" value="Chromosome"/>
</dbReference>
<gene>
    <name evidence="1" type="ORF">ElP_63700</name>
</gene>
<name>A0A518HC36_9BACT</name>
<sequence length="34" mass="4214">MLFSYLQRYERTNVRLVILPWTFIFDCDKLESSE</sequence>
<dbReference type="EMBL" id="CP036426">
    <property type="protein sequence ID" value="QDV38415.1"/>
    <property type="molecule type" value="Genomic_DNA"/>
</dbReference>
<evidence type="ECO:0000313" key="2">
    <source>
        <dbReference type="Proteomes" id="UP000317835"/>
    </source>
</evidence>
<protein>
    <submittedName>
        <fullName evidence="1">Uncharacterized protein</fullName>
    </submittedName>
</protein>
<accession>A0A518HC36</accession>
<reference evidence="1 2" key="1">
    <citation type="submission" date="2019-02" db="EMBL/GenBank/DDBJ databases">
        <title>Deep-cultivation of Planctomycetes and their phenomic and genomic characterization uncovers novel biology.</title>
        <authorList>
            <person name="Wiegand S."/>
            <person name="Jogler M."/>
            <person name="Boedeker C."/>
            <person name="Pinto D."/>
            <person name="Vollmers J."/>
            <person name="Rivas-Marin E."/>
            <person name="Kohn T."/>
            <person name="Peeters S.H."/>
            <person name="Heuer A."/>
            <person name="Rast P."/>
            <person name="Oberbeckmann S."/>
            <person name="Bunk B."/>
            <person name="Jeske O."/>
            <person name="Meyerdierks A."/>
            <person name="Storesund J.E."/>
            <person name="Kallscheuer N."/>
            <person name="Luecker S."/>
            <person name="Lage O.M."/>
            <person name="Pohl T."/>
            <person name="Merkel B.J."/>
            <person name="Hornburger P."/>
            <person name="Mueller R.-W."/>
            <person name="Bruemmer F."/>
            <person name="Labrenz M."/>
            <person name="Spormann A.M."/>
            <person name="Op den Camp H."/>
            <person name="Overmann J."/>
            <person name="Amann R."/>
            <person name="Jetten M.S.M."/>
            <person name="Mascher T."/>
            <person name="Medema M.H."/>
            <person name="Devos D.P."/>
            <person name="Kaster A.-K."/>
            <person name="Ovreas L."/>
            <person name="Rohde M."/>
            <person name="Galperin M.Y."/>
            <person name="Jogler C."/>
        </authorList>
    </citation>
    <scope>NUCLEOTIDE SEQUENCE [LARGE SCALE GENOMIC DNA]</scope>
    <source>
        <strain evidence="1 2">ElP</strain>
    </source>
</reference>